<proteinExistence type="predicted"/>
<name>A0A3P6BAT0_BRAOL</name>
<protein>
    <submittedName>
        <fullName evidence="1">Uncharacterized protein</fullName>
    </submittedName>
</protein>
<gene>
    <name evidence="1" type="ORF">BOLC3T18992H</name>
</gene>
<dbReference type="AlphaFoldDB" id="A0A3P6BAT0"/>
<reference evidence="1" key="1">
    <citation type="submission" date="2018-11" db="EMBL/GenBank/DDBJ databases">
        <authorList>
            <consortium name="Genoscope - CEA"/>
            <person name="William W."/>
        </authorList>
    </citation>
    <scope>NUCLEOTIDE SEQUENCE</scope>
</reference>
<organism evidence="1">
    <name type="scientific">Brassica oleracea</name>
    <name type="common">Wild cabbage</name>
    <dbReference type="NCBI Taxonomy" id="3712"/>
    <lineage>
        <taxon>Eukaryota</taxon>
        <taxon>Viridiplantae</taxon>
        <taxon>Streptophyta</taxon>
        <taxon>Embryophyta</taxon>
        <taxon>Tracheophyta</taxon>
        <taxon>Spermatophyta</taxon>
        <taxon>Magnoliopsida</taxon>
        <taxon>eudicotyledons</taxon>
        <taxon>Gunneridae</taxon>
        <taxon>Pentapetalae</taxon>
        <taxon>rosids</taxon>
        <taxon>malvids</taxon>
        <taxon>Brassicales</taxon>
        <taxon>Brassicaceae</taxon>
        <taxon>Brassiceae</taxon>
        <taxon>Brassica</taxon>
    </lineage>
</organism>
<dbReference type="EMBL" id="LR031872">
    <property type="protein sequence ID" value="VDC96334.1"/>
    <property type="molecule type" value="Genomic_DNA"/>
</dbReference>
<evidence type="ECO:0000313" key="1">
    <source>
        <dbReference type="EMBL" id="VDC96334.1"/>
    </source>
</evidence>
<sequence>MFHTKLKLLKFHLRALNRTQYGDIATKTREAYASLCDKHNEVLLNPSDESFRAAAGALDRWNHLVAIEEKFYKQKYCVKWLEVGHEYLFLSSRSSV</sequence>
<accession>A0A3P6BAT0</accession>